<evidence type="ECO:0000313" key="4">
    <source>
        <dbReference type="Proteomes" id="UP001324115"/>
    </source>
</evidence>
<feature type="transmembrane region" description="Helical" evidence="1">
    <location>
        <begin position="300"/>
        <end position="319"/>
    </location>
</feature>
<feature type="transmembrane region" description="Helical" evidence="1">
    <location>
        <begin position="140"/>
        <end position="158"/>
    </location>
</feature>
<dbReference type="Pfam" id="PF04578">
    <property type="entry name" value="DUF594"/>
    <property type="match status" value="1"/>
</dbReference>
<reference evidence="3 4" key="1">
    <citation type="journal article" date="2023" name="G3 (Bethesda)">
        <title>A haplotype-resolved chromosome-scale genome for Quercus rubra L. provides insights into the genetics of adaptive traits for red oak species.</title>
        <authorList>
            <person name="Kapoor B."/>
            <person name="Jenkins J."/>
            <person name="Schmutz J."/>
            <person name="Zhebentyayeva T."/>
            <person name="Kuelheim C."/>
            <person name="Coggeshall M."/>
            <person name="Heim C."/>
            <person name="Lasky J.R."/>
            <person name="Leites L."/>
            <person name="Islam-Faridi N."/>
            <person name="Romero-Severson J."/>
            <person name="DeLeo V.L."/>
            <person name="Lucas S.M."/>
            <person name="Lazic D."/>
            <person name="Gailing O."/>
            <person name="Carlson J."/>
            <person name="Staton M."/>
        </authorList>
    </citation>
    <scope>NUCLEOTIDE SEQUENCE [LARGE SCALE GENOMIC DNA]</scope>
    <source>
        <strain evidence="3">Pseudo-F2</strain>
    </source>
</reference>
<accession>A0AAN7FHE0</accession>
<proteinExistence type="predicted"/>
<dbReference type="EMBL" id="JAXUIC010000005">
    <property type="protein sequence ID" value="KAK4590551.1"/>
    <property type="molecule type" value="Genomic_DNA"/>
</dbReference>
<feature type="transmembrane region" description="Helical" evidence="1">
    <location>
        <begin position="15"/>
        <end position="34"/>
    </location>
</feature>
<evidence type="ECO:0000313" key="3">
    <source>
        <dbReference type="EMBL" id="KAK4590551.1"/>
    </source>
</evidence>
<dbReference type="InterPro" id="IPR025315">
    <property type="entry name" value="DUF4220"/>
</dbReference>
<dbReference type="AlphaFoldDB" id="A0AAN7FHE0"/>
<keyword evidence="1" id="KW-1133">Transmembrane helix</keyword>
<sequence length="661" mass="75661">MEIFPPRLRTVLKEWEIQALVLVSLSLQIILFVMGSKRKCWTSDKLSVIMWIAYLSADWSATVSLSVLSNNAGSIGDKKIDPKFVITAFWAPFFLLHLGGPDTITAYSLEDNELWWWHSLTLAIQVGVAVYVFLTAWTRTALNFLAIPMFIPGIIKIWERVWVLRSASSAIFKASMLPPPDPGPNYARYMEEYSSKKEEGFDVKAGKFSEAQVVGEISLTAPENVMISDAATLQDAYMFYMTFKQLFADLILSIQDKVNSQSFFQKASCEEAFKVIEVELGFMFDVFFTKAFLVYSLNGCLLRLISFSSTVVVLLVFLTMDNHAFSTADIIITYVLLVGAIFLEIYAVLLLVTSDWTLLWLSKHKNSVRWSNTMGQYNLIQYCLKEKPTKYTFIQKFFCMSELLEKLRYQDSAEVSIVLKNLIFEQLQKKSEFAKDLKACKELCACRGDQVLKNAKCQDCIKKEQSEAEEKSVESVEEEFDQSILLWHIATNLCYHYDWNTSPNSIKIPNCEASKLLSDYMLYLLVMRPFMLPNGIGQIRFQDTKSVCVGDHARIILLKVSTEVPPSKVKGDRSKSVLFEGRRLAKPLQCLEIEKKWELVSHVWVEMLCYAANKCRWNHHAQQLTRDGELISHVWLLLAHFGITEQFQISKAHARAKLIVH</sequence>
<feature type="domain" description="DUF4220" evidence="2">
    <location>
        <begin position="51"/>
        <end position="382"/>
    </location>
</feature>
<keyword evidence="1" id="KW-0472">Membrane</keyword>
<protein>
    <recommendedName>
        <fullName evidence="2">DUF4220 domain-containing protein</fullName>
    </recommendedName>
</protein>
<evidence type="ECO:0000256" key="1">
    <source>
        <dbReference type="SAM" id="Phobius"/>
    </source>
</evidence>
<feature type="transmembrane region" description="Helical" evidence="1">
    <location>
        <begin position="88"/>
        <end position="107"/>
    </location>
</feature>
<dbReference type="PANTHER" id="PTHR31325">
    <property type="entry name" value="OS01G0798800 PROTEIN-RELATED"/>
    <property type="match status" value="1"/>
</dbReference>
<comment type="caution">
    <text evidence="3">The sequence shown here is derived from an EMBL/GenBank/DDBJ whole genome shotgun (WGS) entry which is preliminary data.</text>
</comment>
<gene>
    <name evidence="3" type="ORF">RGQ29_020918</name>
</gene>
<dbReference type="Proteomes" id="UP001324115">
    <property type="component" value="Unassembled WGS sequence"/>
</dbReference>
<name>A0AAN7FHE0_QUERU</name>
<evidence type="ECO:0000259" key="2">
    <source>
        <dbReference type="Pfam" id="PF13968"/>
    </source>
</evidence>
<feature type="transmembrane region" description="Helical" evidence="1">
    <location>
        <begin position="46"/>
        <end position="68"/>
    </location>
</feature>
<keyword evidence="4" id="KW-1185">Reference proteome</keyword>
<feature type="transmembrane region" description="Helical" evidence="1">
    <location>
        <begin position="114"/>
        <end position="134"/>
    </location>
</feature>
<feature type="transmembrane region" description="Helical" evidence="1">
    <location>
        <begin position="331"/>
        <end position="361"/>
    </location>
</feature>
<dbReference type="Pfam" id="PF13968">
    <property type="entry name" value="DUF4220"/>
    <property type="match status" value="1"/>
</dbReference>
<organism evidence="3 4">
    <name type="scientific">Quercus rubra</name>
    <name type="common">Northern red oak</name>
    <name type="synonym">Quercus borealis</name>
    <dbReference type="NCBI Taxonomy" id="3512"/>
    <lineage>
        <taxon>Eukaryota</taxon>
        <taxon>Viridiplantae</taxon>
        <taxon>Streptophyta</taxon>
        <taxon>Embryophyta</taxon>
        <taxon>Tracheophyta</taxon>
        <taxon>Spermatophyta</taxon>
        <taxon>Magnoliopsida</taxon>
        <taxon>eudicotyledons</taxon>
        <taxon>Gunneridae</taxon>
        <taxon>Pentapetalae</taxon>
        <taxon>rosids</taxon>
        <taxon>fabids</taxon>
        <taxon>Fagales</taxon>
        <taxon>Fagaceae</taxon>
        <taxon>Quercus</taxon>
    </lineage>
</organism>
<keyword evidence="1" id="KW-0812">Transmembrane</keyword>
<dbReference type="InterPro" id="IPR007658">
    <property type="entry name" value="DUF594"/>
</dbReference>